<comment type="subcellular location">
    <subcellularLocation>
        <location evidence="2">Cell membrane</location>
    </subcellularLocation>
    <subcellularLocation>
        <location evidence="1">Membrane</location>
        <topology evidence="1">Multi-pass membrane protein</topology>
    </subcellularLocation>
</comment>
<evidence type="ECO:0000313" key="14">
    <source>
        <dbReference type="Proteomes" id="UP000694844"/>
    </source>
</evidence>
<dbReference type="NCBIfam" id="TIGR00860">
    <property type="entry name" value="LIC"/>
    <property type="match status" value="1"/>
</dbReference>
<evidence type="ECO:0000256" key="7">
    <source>
        <dbReference type="ARBA" id="ARBA00022989"/>
    </source>
</evidence>
<feature type="signal peptide" evidence="11">
    <location>
        <begin position="1"/>
        <end position="32"/>
    </location>
</feature>
<dbReference type="CDD" id="cd18991">
    <property type="entry name" value="LGIC_ECD_GlyR"/>
    <property type="match status" value="1"/>
</dbReference>
<evidence type="ECO:0000256" key="5">
    <source>
        <dbReference type="ARBA" id="ARBA00022692"/>
    </source>
</evidence>
<dbReference type="InterPro" id="IPR018000">
    <property type="entry name" value="Neurotransmitter_ion_chnl_CS"/>
</dbReference>
<dbReference type="SUPFAM" id="SSF90112">
    <property type="entry name" value="Neurotransmitter-gated ion-channel transmembrane pore"/>
    <property type="match status" value="1"/>
</dbReference>
<evidence type="ECO:0000256" key="11">
    <source>
        <dbReference type="RuleBase" id="RU000687"/>
    </source>
</evidence>
<dbReference type="Proteomes" id="UP000694844">
    <property type="component" value="Chromosome 8"/>
</dbReference>
<keyword evidence="9 11" id="KW-0472">Membrane</keyword>
<dbReference type="PRINTS" id="PR00253">
    <property type="entry name" value="GABAARECEPTR"/>
</dbReference>
<dbReference type="Pfam" id="PF02931">
    <property type="entry name" value="Neur_chan_LBD"/>
    <property type="match status" value="1"/>
</dbReference>
<dbReference type="AlphaFoldDB" id="A0A8B8BF61"/>
<dbReference type="InterPro" id="IPR036719">
    <property type="entry name" value="Neuro-gated_channel_TM_sf"/>
</dbReference>
<keyword evidence="7 11" id="KW-1133">Transmembrane helix</keyword>
<evidence type="ECO:0000256" key="8">
    <source>
        <dbReference type="ARBA" id="ARBA00023065"/>
    </source>
</evidence>
<dbReference type="Pfam" id="PF02932">
    <property type="entry name" value="Neur_chan_memb"/>
    <property type="match status" value="1"/>
</dbReference>
<dbReference type="InterPro" id="IPR006201">
    <property type="entry name" value="Neur_channel"/>
</dbReference>
<dbReference type="InterPro" id="IPR006028">
    <property type="entry name" value="GABAA/Glycine_rcpt"/>
</dbReference>
<keyword evidence="5 11" id="KW-0812">Transmembrane</keyword>
<feature type="transmembrane region" description="Helical" evidence="11">
    <location>
        <begin position="286"/>
        <end position="306"/>
    </location>
</feature>
<evidence type="ECO:0000256" key="9">
    <source>
        <dbReference type="ARBA" id="ARBA00023136"/>
    </source>
</evidence>
<evidence type="ECO:0000256" key="1">
    <source>
        <dbReference type="ARBA" id="ARBA00004141"/>
    </source>
</evidence>
<feature type="chain" id="PRO_5034902862" evidence="11">
    <location>
        <begin position="33"/>
        <end position="447"/>
    </location>
</feature>
<dbReference type="SUPFAM" id="SSF63712">
    <property type="entry name" value="Nicotinic receptor ligand binding domain-like"/>
    <property type="match status" value="1"/>
</dbReference>
<sequence length="447" mass="51880">MDFHSYYPTSVYGTRSLCVFLSVLLLWTGCSGASAINSTRKEILDSLLNGYDAWISPSYDQGGIKHTGRPVIDIIQLYILSIDSIRDTNMDYTMSFYFRQRWIDERLKYNNSHGVDVIELDTKIMEKIWVPDIYFVNEKQATMHDVTVPNKMMYLYPNGLVLYSARISGMFSCMMNLQKYPLDRQICSLRLESYAHSAKNLVVRWRTPAVEFSPTLLLPQFEIEKHHSSICDTLYMGINYSCIFLDIHLKRNHGYYITQIYVPSALVVVLSWVNFWLTVDAVPARISLGLLTVLTTTTQSTSFFSNLQKVSYVKALDVWLAVCMLFVFAALLEFAYVNVTYRVTNRRKSIQDLPMFIHKNGDQTRFESIFFSKKEEGEKQKVYPSKNQPSTNRKAGLLGSLYSKEREKARNIDRISRIVFPLTFLVFNIAYWCVYFLWEPTQEPKTS</sequence>
<dbReference type="CDD" id="cd19049">
    <property type="entry name" value="LGIC_TM_anion"/>
    <property type="match status" value="1"/>
</dbReference>
<keyword evidence="6 11" id="KW-0732">Signal</keyword>
<keyword evidence="14" id="KW-1185">Reference proteome</keyword>
<feature type="domain" description="Neurotransmitter-gated ion-channel ligand-binding" evidence="12">
    <location>
        <begin position="41"/>
        <end position="228"/>
    </location>
</feature>
<feature type="domain" description="Neurotransmitter-gated ion-channel transmembrane" evidence="13">
    <location>
        <begin position="260"/>
        <end position="376"/>
    </location>
</feature>
<dbReference type="GO" id="GO:0005886">
    <property type="term" value="C:plasma membrane"/>
    <property type="evidence" value="ECO:0007669"/>
    <property type="project" value="UniProtKB-SubCell"/>
</dbReference>
<evidence type="ECO:0000256" key="6">
    <source>
        <dbReference type="ARBA" id="ARBA00022729"/>
    </source>
</evidence>
<evidence type="ECO:0000256" key="2">
    <source>
        <dbReference type="ARBA" id="ARBA00004236"/>
    </source>
</evidence>
<dbReference type="PANTHER" id="PTHR18945">
    <property type="entry name" value="NEUROTRANSMITTER GATED ION CHANNEL"/>
    <property type="match status" value="1"/>
</dbReference>
<proteinExistence type="inferred from homology"/>
<feature type="transmembrane region" description="Helical" evidence="11">
    <location>
        <begin position="418"/>
        <end position="438"/>
    </location>
</feature>
<evidence type="ECO:0000256" key="10">
    <source>
        <dbReference type="ARBA" id="ARBA00023303"/>
    </source>
</evidence>
<dbReference type="InterPro" id="IPR006202">
    <property type="entry name" value="Neur_chan_lig-bd"/>
</dbReference>
<evidence type="ECO:0000259" key="13">
    <source>
        <dbReference type="Pfam" id="PF02932"/>
    </source>
</evidence>
<keyword evidence="10 11" id="KW-0407">Ion channel</keyword>
<feature type="transmembrane region" description="Helical" evidence="11">
    <location>
        <begin position="260"/>
        <end position="279"/>
    </location>
</feature>
<dbReference type="GO" id="GO:0004888">
    <property type="term" value="F:transmembrane signaling receptor activity"/>
    <property type="evidence" value="ECO:0007669"/>
    <property type="project" value="InterPro"/>
</dbReference>
<reference evidence="15" key="1">
    <citation type="submission" date="2025-08" db="UniProtKB">
        <authorList>
            <consortium name="RefSeq"/>
        </authorList>
    </citation>
    <scope>IDENTIFICATION</scope>
    <source>
        <tissue evidence="15">Whole sample</tissue>
    </source>
</reference>
<comment type="similarity">
    <text evidence="11">Belongs to the ligand-gated ion channel (TC 1.A.9) family.</text>
</comment>
<dbReference type="InterPro" id="IPR006029">
    <property type="entry name" value="Neurotrans-gated_channel_TM"/>
</dbReference>
<dbReference type="InterPro" id="IPR036734">
    <property type="entry name" value="Neur_chan_lig-bd_sf"/>
</dbReference>
<evidence type="ECO:0000313" key="15">
    <source>
        <dbReference type="RefSeq" id="XP_022301863.1"/>
    </source>
</evidence>
<dbReference type="KEGG" id="cvn:111109890"/>
<dbReference type="PRINTS" id="PR00252">
    <property type="entry name" value="NRIONCHANNEL"/>
</dbReference>
<dbReference type="PROSITE" id="PS00236">
    <property type="entry name" value="NEUROTR_ION_CHANNEL"/>
    <property type="match status" value="1"/>
</dbReference>
<dbReference type="RefSeq" id="XP_022301863.1">
    <property type="nucleotide sequence ID" value="XM_022446155.1"/>
</dbReference>
<gene>
    <name evidence="15" type="primary">LOC111109890</name>
</gene>
<accession>A0A8B8BF61</accession>
<dbReference type="InterPro" id="IPR038050">
    <property type="entry name" value="Neuro_actylchol_rec"/>
</dbReference>
<dbReference type="Gene3D" id="1.20.58.390">
    <property type="entry name" value="Neurotransmitter-gated ion-channel transmembrane domain"/>
    <property type="match status" value="1"/>
</dbReference>
<evidence type="ECO:0000256" key="4">
    <source>
        <dbReference type="ARBA" id="ARBA00022475"/>
    </source>
</evidence>
<dbReference type="GO" id="GO:0005230">
    <property type="term" value="F:extracellular ligand-gated monoatomic ion channel activity"/>
    <property type="evidence" value="ECO:0007669"/>
    <property type="project" value="InterPro"/>
</dbReference>
<feature type="transmembrane region" description="Helical" evidence="11">
    <location>
        <begin position="318"/>
        <end position="339"/>
    </location>
</feature>
<dbReference type="Gene3D" id="2.70.170.10">
    <property type="entry name" value="Neurotransmitter-gated ion-channel ligand-binding domain"/>
    <property type="match status" value="1"/>
</dbReference>
<name>A0A8B8BF61_CRAVI</name>
<evidence type="ECO:0000259" key="12">
    <source>
        <dbReference type="Pfam" id="PF02931"/>
    </source>
</evidence>
<keyword evidence="4" id="KW-1003">Cell membrane</keyword>
<dbReference type="FunFam" id="2.70.170.10:FF:000045">
    <property type="entry name" value="Predicted protein"/>
    <property type="match status" value="1"/>
</dbReference>
<dbReference type="OrthoDB" id="6106866at2759"/>
<organism evidence="14 15">
    <name type="scientific">Crassostrea virginica</name>
    <name type="common">Eastern oyster</name>
    <dbReference type="NCBI Taxonomy" id="6565"/>
    <lineage>
        <taxon>Eukaryota</taxon>
        <taxon>Metazoa</taxon>
        <taxon>Spiralia</taxon>
        <taxon>Lophotrochozoa</taxon>
        <taxon>Mollusca</taxon>
        <taxon>Bivalvia</taxon>
        <taxon>Autobranchia</taxon>
        <taxon>Pteriomorphia</taxon>
        <taxon>Ostreida</taxon>
        <taxon>Ostreoidea</taxon>
        <taxon>Ostreidae</taxon>
        <taxon>Crassostrea</taxon>
    </lineage>
</organism>
<protein>
    <submittedName>
        <fullName evidence="15">Glycine receptor subunit alpha-2-like isoform X1</fullName>
    </submittedName>
</protein>
<keyword evidence="3 11" id="KW-0813">Transport</keyword>
<evidence type="ECO:0000256" key="3">
    <source>
        <dbReference type="ARBA" id="ARBA00022448"/>
    </source>
</evidence>
<keyword evidence="8 11" id="KW-0406">Ion transport</keyword>
<dbReference type="GeneID" id="111109890"/>